<dbReference type="Pfam" id="PF02674">
    <property type="entry name" value="Colicin_V"/>
    <property type="match status" value="1"/>
</dbReference>
<dbReference type="RefSeq" id="WP_054255689.1">
    <property type="nucleotide sequence ID" value="NZ_CYIG01000008.1"/>
</dbReference>
<feature type="transmembrane region" description="Helical" evidence="5">
    <location>
        <begin position="106"/>
        <end position="126"/>
    </location>
</feature>
<keyword evidence="4 5" id="KW-0472">Membrane</keyword>
<dbReference type="PANTHER" id="PTHR36926:SF1">
    <property type="entry name" value="COLICIN V PRODUCTION PROTEIN"/>
    <property type="match status" value="1"/>
</dbReference>
<evidence type="ECO:0000256" key="5">
    <source>
        <dbReference type="SAM" id="Phobius"/>
    </source>
</evidence>
<dbReference type="GO" id="GO:0016020">
    <property type="term" value="C:membrane"/>
    <property type="evidence" value="ECO:0007669"/>
    <property type="project" value="UniProtKB-SubCell"/>
</dbReference>
<proteinExistence type="predicted"/>
<reference evidence="6 7" key="1">
    <citation type="submission" date="2016-10" db="EMBL/GenBank/DDBJ databases">
        <authorList>
            <person name="de Groot N.N."/>
        </authorList>
    </citation>
    <scope>NUCLEOTIDE SEQUENCE [LARGE SCALE GENOMIC DNA]</scope>
    <source>
        <strain evidence="6 7">R-24608</strain>
    </source>
</reference>
<dbReference type="InterPro" id="IPR003825">
    <property type="entry name" value="Colicin-V_CvpA"/>
</dbReference>
<dbReference type="GO" id="GO:0009403">
    <property type="term" value="P:toxin biosynthetic process"/>
    <property type="evidence" value="ECO:0007669"/>
    <property type="project" value="InterPro"/>
</dbReference>
<sequence length="162" mass="17560">MAALDWIFAAVLLASMLIGAWRGLVFELLSLAGWVVAFFLAQWWAAPMAAWLPMGEAQDAVRHAAGFAVVFVLAVFACGFVAWLAKKLIEAVGLRPADRALGALFGVLRGGLVLLAVAAVAAWTPLHEADWWQQSQVAPWMVQMLQGLRPALPEEFGRHLPS</sequence>
<evidence type="ECO:0000313" key="7">
    <source>
        <dbReference type="Proteomes" id="UP000183656"/>
    </source>
</evidence>
<dbReference type="OrthoDB" id="9810601at2"/>
<dbReference type="PANTHER" id="PTHR36926">
    <property type="entry name" value="COLICIN V PRODUCTION PROTEIN"/>
    <property type="match status" value="1"/>
</dbReference>
<keyword evidence="2 5" id="KW-0812">Transmembrane</keyword>
<evidence type="ECO:0000256" key="1">
    <source>
        <dbReference type="ARBA" id="ARBA00004141"/>
    </source>
</evidence>
<feature type="transmembrane region" description="Helical" evidence="5">
    <location>
        <begin position="64"/>
        <end position="85"/>
    </location>
</feature>
<evidence type="ECO:0000256" key="2">
    <source>
        <dbReference type="ARBA" id="ARBA00022692"/>
    </source>
</evidence>
<comment type="subcellular location">
    <subcellularLocation>
        <location evidence="1">Membrane</location>
        <topology evidence="1">Multi-pass membrane protein</topology>
    </subcellularLocation>
</comment>
<accession>A0A1I7I405</accession>
<keyword evidence="7" id="KW-1185">Reference proteome</keyword>
<organism evidence="6 7">
    <name type="scientific">Paenacidovorax caeni</name>
    <dbReference type="NCBI Taxonomy" id="343013"/>
    <lineage>
        <taxon>Bacteria</taxon>
        <taxon>Pseudomonadati</taxon>
        <taxon>Pseudomonadota</taxon>
        <taxon>Betaproteobacteria</taxon>
        <taxon>Burkholderiales</taxon>
        <taxon>Comamonadaceae</taxon>
        <taxon>Paenacidovorax</taxon>
    </lineage>
</organism>
<dbReference type="STRING" id="343013.SAMN04489707_101423"/>
<gene>
    <name evidence="6" type="ORF">SAMN04489707_101423</name>
</gene>
<keyword evidence="3 5" id="KW-1133">Transmembrane helix</keyword>
<name>A0A1I7I405_9BURK</name>
<evidence type="ECO:0000256" key="3">
    <source>
        <dbReference type="ARBA" id="ARBA00022989"/>
    </source>
</evidence>
<dbReference type="EMBL" id="FPBX01000014">
    <property type="protein sequence ID" value="SFU67658.1"/>
    <property type="molecule type" value="Genomic_DNA"/>
</dbReference>
<feature type="transmembrane region" description="Helical" evidence="5">
    <location>
        <begin position="6"/>
        <end position="24"/>
    </location>
</feature>
<dbReference type="Proteomes" id="UP000183656">
    <property type="component" value="Unassembled WGS sequence"/>
</dbReference>
<dbReference type="InterPro" id="IPR052719">
    <property type="entry name" value="CvpA-like"/>
</dbReference>
<feature type="transmembrane region" description="Helical" evidence="5">
    <location>
        <begin position="31"/>
        <end position="52"/>
    </location>
</feature>
<dbReference type="AlphaFoldDB" id="A0A1I7I405"/>
<evidence type="ECO:0000256" key="4">
    <source>
        <dbReference type="ARBA" id="ARBA00023136"/>
    </source>
</evidence>
<evidence type="ECO:0000313" key="6">
    <source>
        <dbReference type="EMBL" id="SFU67658.1"/>
    </source>
</evidence>
<protein>
    <submittedName>
        <fullName evidence="6">Membrane protein required for colicin V production</fullName>
    </submittedName>
</protein>